<dbReference type="CDD" id="cd01335">
    <property type="entry name" value="Radical_SAM"/>
    <property type="match status" value="1"/>
</dbReference>
<dbReference type="SFLD" id="SFLDG01384">
    <property type="entry name" value="thioether_bond_formation_requi"/>
    <property type="match status" value="1"/>
</dbReference>
<dbReference type="GO" id="GO:0051536">
    <property type="term" value="F:iron-sulfur cluster binding"/>
    <property type="evidence" value="ECO:0007669"/>
    <property type="project" value="UniProtKB-KW"/>
</dbReference>
<proteinExistence type="predicted"/>
<dbReference type="AlphaFoldDB" id="A0A5D0CPI7"/>
<evidence type="ECO:0000256" key="4">
    <source>
        <dbReference type="ARBA" id="ARBA00023004"/>
    </source>
</evidence>
<gene>
    <name evidence="7" type="ORF">FRY98_18515</name>
</gene>
<dbReference type="InterPro" id="IPR023885">
    <property type="entry name" value="4Fe4S-binding_SPASM_dom"/>
</dbReference>
<dbReference type="InterPro" id="IPR013785">
    <property type="entry name" value="Aldolase_TIM"/>
</dbReference>
<evidence type="ECO:0000256" key="1">
    <source>
        <dbReference type="ARBA" id="ARBA00001966"/>
    </source>
</evidence>
<sequence length="438" mass="49999">MDSVLETIRVKDKSYLFFRHSLMMFACGPEVEDAVERLKRGAAEEDGNAALLRGYAQRDAEAKRRIEAAQADYMDRDLNIAGCDINVFYGCNLNCKYCFAEGGSHGKRGAMTRERAREVVDYVLDHAGDNDQLKVTIIGGEPLMNLKVFEEVASYGTREAGKRNKTVRFATTTNGTLLTERALELLHQYDVAYIISLDSHDRATNDFLRGDRSGGSAYDAIMKRWDALDEREIIRINVTVTPYNMNLSEIARHLFARGVNYIHFTEVKSDRKDMCFTPEQIEELKREYDQLADLLLDKLISGERVGCYPLLKDLNKLHTRRPVLQVCSTLNRRVAFSPDGKIYPCDMLMWDDYCLGDTEQGADPASINGLKQRLADEGECDGCWARYLCGGECLADKLWDNREQRALRCELKRHIFSLKLYIYDALVHQAEGFEFSKY</sequence>
<dbReference type="Proteomes" id="UP000325218">
    <property type="component" value="Unassembled WGS sequence"/>
</dbReference>
<dbReference type="PROSITE" id="PS51918">
    <property type="entry name" value="RADICAL_SAM"/>
    <property type="match status" value="1"/>
</dbReference>
<dbReference type="InterPro" id="IPR023867">
    <property type="entry name" value="Sulphatase_maturase_rSAM"/>
</dbReference>
<evidence type="ECO:0000259" key="6">
    <source>
        <dbReference type="PROSITE" id="PS51918"/>
    </source>
</evidence>
<dbReference type="Pfam" id="PF04055">
    <property type="entry name" value="Radical_SAM"/>
    <property type="match status" value="1"/>
</dbReference>
<dbReference type="SFLD" id="SFLDG01067">
    <property type="entry name" value="SPASM/twitch_domain_containing"/>
    <property type="match status" value="1"/>
</dbReference>
<dbReference type="InterPro" id="IPR007197">
    <property type="entry name" value="rSAM"/>
</dbReference>
<dbReference type="SFLD" id="SFLDS00029">
    <property type="entry name" value="Radical_SAM"/>
    <property type="match status" value="1"/>
</dbReference>
<dbReference type="InterPro" id="IPR058240">
    <property type="entry name" value="rSAM_sf"/>
</dbReference>
<dbReference type="GO" id="GO:0046872">
    <property type="term" value="F:metal ion binding"/>
    <property type="evidence" value="ECO:0007669"/>
    <property type="project" value="UniProtKB-KW"/>
</dbReference>
<keyword evidence="2" id="KW-0949">S-adenosyl-L-methionine</keyword>
<evidence type="ECO:0000313" key="7">
    <source>
        <dbReference type="EMBL" id="TYA11184.1"/>
    </source>
</evidence>
<evidence type="ECO:0000256" key="5">
    <source>
        <dbReference type="ARBA" id="ARBA00023014"/>
    </source>
</evidence>
<evidence type="ECO:0000313" key="8">
    <source>
        <dbReference type="Proteomes" id="UP000325218"/>
    </source>
</evidence>
<feature type="domain" description="Radical SAM core" evidence="6">
    <location>
        <begin position="75"/>
        <end position="303"/>
    </location>
</feature>
<dbReference type="EMBL" id="VSDO01000004">
    <property type="protein sequence ID" value="TYA11184.1"/>
    <property type="molecule type" value="Genomic_DNA"/>
</dbReference>
<reference evidence="7 8" key="1">
    <citation type="submission" date="2019-08" db="EMBL/GenBank/DDBJ databases">
        <title>Genome sequencing of Paenibacillus faecis DSM 23593(T).</title>
        <authorList>
            <person name="Kook J.-K."/>
            <person name="Park S.-N."/>
            <person name="Lim Y.K."/>
        </authorList>
    </citation>
    <scope>NUCLEOTIDE SEQUENCE [LARGE SCALE GENOMIC DNA]</scope>
    <source>
        <strain evidence="7 8">DSM 23593</strain>
    </source>
</reference>
<dbReference type="GO" id="GO:0016491">
    <property type="term" value="F:oxidoreductase activity"/>
    <property type="evidence" value="ECO:0007669"/>
    <property type="project" value="InterPro"/>
</dbReference>
<evidence type="ECO:0000256" key="3">
    <source>
        <dbReference type="ARBA" id="ARBA00022723"/>
    </source>
</evidence>
<dbReference type="SFLD" id="SFLDG01386">
    <property type="entry name" value="main_SPASM_domain-containing"/>
    <property type="match status" value="1"/>
</dbReference>
<organism evidence="7 8">
    <name type="scientific">Paenibacillus faecis</name>
    <dbReference type="NCBI Taxonomy" id="862114"/>
    <lineage>
        <taxon>Bacteria</taxon>
        <taxon>Bacillati</taxon>
        <taxon>Bacillota</taxon>
        <taxon>Bacilli</taxon>
        <taxon>Bacillales</taxon>
        <taxon>Paenibacillaceae</taxon>
        <taxon>Paenibacillus</taxon>
    </lineage>
</organism>
<dbReference type="OrthoDB" id="9808591at2"/>
<evidence type="ECO:0000256" key="2">
    <source>
        <dbReference type="ARBA" id="ARBA00022691"/>
    </source>
</evidence>
<name>A0A5D0CPI7_9BACL</name>
<comment type="cofactor">
    <cofactor evidence="1">
        <name>[4Fe-4S] cluster</name>
        <dbReference type="ChEBI" id="CHEBI:49883"/>
    </cofactor>
</comment>
<dbReference type="SUPFAM" id="SSF102114">
    <property type="entry name" value="Radical SAM enzymes"/>
    <property type="match status" value="1"/>
</dbReference>
<keyword evidence="8" id="KW-1185">Reference proteome</keyword>
<keyword evidence="5" id="KW-0411">Iron-sulfur</keyword>
<keyword evidence="4" id="KW-0408">Iron</keyword>
<dbReference type="PANTHER" id="PTHR43273:SF8">
    <property type="entry name" value="RADICAL SAM DOMAIN PROTEIN"/>
    <property type="match status" value="1"/>
</dbReference>
<dbReference type="PANTHER" id="PTHR43273">
    <property type="entry name" value="ANAEROBIC SULFATASE-MATURATING ENZYME HOMOLOG ASLB-RELATED"/>
    <property type="match status" value="1"/>
</dbReference>
<protein>
    <submittedName>
        <fullName evidence="7">Radical SAM protein</fullName>
    </submittedName>
</protein>
<keyword evidence="3" id="KW-0479">Metal-binding</keyword>
<comment type="caution">
    <text evidence="7">The sequence shown here is derived from an EMBL/GenBank/DDBJ whole genome shotgun (WGS) entry which is preliminary data.</text>
</comment>
<accession>A0A5D0CPI7</accession>
<dbReference type="Gene3D" id="3.20.20.70">
    <property type="entry name" value="Aldolase class I"/>
    <property type="match status" value="1"/>
</dbReference>
<dbReference type="NCBIfam" id="TIGR04085">
    <property type="entry name" value="rSAM_more_4Fe4S"/>
    <property type="match status" value="1"/>
</dbReference>